<organism evidence="5 6">
    <name type="scientific">Roseovarius faecimaris</name>
    <dbReference type="NCBI Taxonomy" id="2494550"/>
    <lineage>
        <taxon>Bacteria</taxon>
        <taxon>Pseudomonadati</taxon>
        <taxon>Pseudomonadota</taxon>
        <taxon>Alphaproteobacteria</taxon>
        <taxon>Rhodobacterales</taxon>
        <taxon>Roseobacteraceae</taxon>
        <taxon>Roseovarius</taxon>
    </lineage>
</organism>
<keyword evidence="1" id="KW-0805">Transcription regulation</keyword>
<dbReference type="EMBL" id="CP034348">
    <property type="protein sequence ID" value="QGY00058.1"/>
    <property type="molecule type" value="Genomic_DNA"/>
</dbReference>
<dbReference type="InterPro" id="IPR018060">
    <property type="entry name" value="HTH_AraC"/>
</dbReference>
<protein>
    <submittedName>
        <fullName evidence="5">GlxA family transcriptional regulator</fullName>
    </submittedName>
</protein>
<evidence type="ECO:0000256" key="2">
    <source>
        <dbReference type="ARBA" id="ARBA00023125"/>
    </source>
</evidence>
<dbReference type="Gene3D" id="1.10.10.60">
    <property type="entry name" value="Homeodomain-like"/>
    <property type="match status" value="1"/>
</dbReference>
<dbReference type="PANTHER" id="PTHR43130">
    <property type="entry name" value="ARAC-FAMILY TRANSCRIPTIONAL REGULATOR"/>
    <property type="match status" value="1"/>
</dbReference>
<evidence type="ECO:0000313" key="5">
    <source>
        <dbReference type="EMBL" id="QGY00058.1"/>
    </source>
</evidence>
<feature type="domain" description="HTH araC/xylS-type" evidence="4">
    <location>
        <begin position="219"/>
        <end position="317"/>
    </location>
</feature>
<name>A0A6I6IX98_9RHOB</name>
<dbReference type="PROSITE" id="PS01124">
    <property type="entry name" value="HTH_ARAC_FAMILY_2"/>
    <property type="match status" value="1"/>
</dbReference>
<sequence>MSDETPKRYVFLLIPGFSPLGMTCAQEALALANRFTRDKRYYDWLLISEDGQPVESWNGVKIGVESGLIDLRRDDTLIVCAGVDAKAGASKRVLSWLRREARRGIDLGGLSSGAFILAMAGLLGGKRVTTHWEYAGAMRELFPDIDVQDVIYAVDGRVFTCAGSASSMDLMLDRIGRDYGDELARWVADQMVYGTPRADSHAQRMPVAGRMGLRNSKLMLAVDIMRNNIEDPLPPGEVARVVGLSVRQLERLFSKYLGTSPKKYYLGLRLEKARYLLAQTDMTLTEICVLCGFRAPSHFSKTYRKAFGVSPSRDTGGSTLLSQQR</sequence>
<reference evidence="6" key="1">
    <citation type="submission" date="2018-12" db="EMBL/GenBank/DDBJ databases">
        <title>Complete genome sequence of Roseovarius sp. MME-070.</title>
        <authorList>
            <person name="Nam Y.-D."/>
            <person name="Kang J."/>
            <person name="Chung W.-H."/>
            <person name="Park Y.S."/>
        </authorList>
    </citation>
    <scope>NUCLEOTIDE SEQUENCE [LARGE SCALE GENOMIC DNA]</scope>
    <source>
        <strain evidence="6">MME-070</strain>
    </source>
</reference>
<dbReference type="InterPro" id="IPR052158">
    <property type="entry name" value="INH-QAR"/>
</dbReference>
<dbReference type="Pfam" id="PF01965">
    <property type="entry name" value="DJ-1_PfpI"/>
    <property type="match status" value="1"/>
</dbReference>
<dbReference type="OrthoDB" id="9793400at2"/>
<dbReference type="AlphaFoldDB" id="A0A6I6IX98"/>
<dbReference type="PROSITE" id="PS00041">
    <property type="entry name" value="HTH_ARAC_FAMILY_1"/>
    <property type="match status" value="1"/>
</dbReference>
<dbReference type="InterPro" id="IPR002818">
    <property type="entry name" value="DJ-1/PfpI"/>
</dbReference>
<keyword evidence="3" id="KW-0804">Transcription</keyword>
<keyword evidence="6" id="KW-1185">Reference proteome</keyword>
<accession>A0A6I6IX98</accession>
<dbReference type="InterPro" id="IPR018062">
    <property type="entry name" value="HTH_AraC-typ_CS"/>
</dbReference>
<dbReference type="KEGG" id="rom:EI983_18005"/>
<dbReference type="RefSeq" id="WP_157708739.1">
    <property type="nucleotide sequence ID" value="NZ_CP034348.1"/>
</dbReference>
<proteinExistence type="predicted"/>
<dbReference type="Pfam" id="PF12833">
    <property type="entry name" value="HTH_18"/>
    <property type="match status" value="1"/>
</dbReference>
<dbReference type="CDD" id="cd03136">
    <property type="entry name" value="GATase1_AraC_ArgR_like"/>
    <property type="match status" value="1"/>
</dbReference>
<evidence type="ECO:0000313" key="6">
    <source>
        <dbReference type="Proteomes" id="UP000428330"/>
    </source>
</evidence>
<dbReference type="InterPro" id="IPR009057">
    <property type="entry name" value="Homeodomain-like_sf"/>
</dbReference>
<dbReference type="GO" id="GO:0043565">
    <property type="term" value="F:sequence-specific DNA binding"/>
    <property type="evidence" value="ECO:0007669"/>
    <property type="project" value="InterPro"/>
</dbReference>
<dbReference type="PANTHER" id="PTHR43130:SF3">
    <property type="entry name" value="HTH-TYPE TRANSCRIPTIONAL REGULATOR RV1931C"/>
    <property type="match status" value="1"/>
</dbReference>
<dbReference type="Gene3D" id="3.40.50.880">
    <property type="match status" value="1"/>
</dbReference>
<evidence type="ECO:0000259" key="4">
    <source>
        <dbReference type="PROSITE" id="PS01124"/>
    </source>
</evidence>
<keyword evidence="2" id="KW-0238">DNA-binding</keyword>
<dbReference type="GO" id="GO:0003700">
    <property type="term" value="F:DNA-binding transcription factor activity"/>
    <property type="evidence" value="ECO:0007669"/>
    <property type="project" value="InterPro"/>
</dbReference>
<dbReference type="InterPro" id="IPR029062">
    <property type="entry name" value="Class_I_gatase-like"/>
</dbReference>
<gene>
    <name evidence="5" type="ORF">EI983_18005</name>
</gene>
<dbReference type="Proteomes" id="UP000428330">
    <property type="component" value="Chromosome"/>
</dbReference>
<dbReference type="SMART" id="SM00342">
    <property type="entry name" value="HTH_ARAC"/>
    <property type="match status" value="1"/>
</dbReference>
<evidence type="ECO:0000256" key="1">
    <source>
        <dbReference type="ARBA" id="ARBA00023015"/>
    </source>
</evidence>
<evidence type="ECO:0000256" key="3">
    <source>
        <dbReference type="ARBA" id="ARBA00023163"/>
    </source>
</evidence>
<dbReference type="SUPFAM" id="SSF52317">
    <property type="entry name" value="Class I glutamine amidotransferase-like"/>
    <property type="match status" value="1"/>
</dbReference>
<dbReference type="SUPFAM" id="SSF46689">
    <property type="entry name" value="Homeodomain-like"/>
    <property type="match status" value="2"/>
</dbReference>